<dbReference type="PANTHER" id="PTHR43289:SF6">
    <property type="entry name" value="SERINE_THREONINE-PROTEIN KINASE NEKL-3"/>
    <property type="match status" value="1"/>
</dbReference>
<keyword evidence="6" id="KW-1133">Transmembrane helix</keyword>
<evidence type="ECO:0000256" key="1">
    <source>
        <dbReference type="ARBA" id="ARBA00022679"/>
    </source>
</evidence>
<keyword evidence="1" id="KW-0808">Transferase</keyword>
<dbReference type="InterPro" id="IPR011009">
    <property type="entry name" value="Kinase-like_dom_sf"/>
</dbReference>
<keyword evidence="9" id="KW-1185">Reference proteome</keyword>
<dbReference type="CDD" id="cd14014">
    <property type="entry name" value="STKc_PknB_like"/>
    <property type="match status" value="1"/>
</dbReference>
<evidence type="ECO:0000256" key="4">
    <source>
        <dbReference type="ARBA" id="ARBA00022840"/>
    </source>
</evidence>
<keyword evidence="6" id="KW-0812">Transmembrane</keyword>
<dbReference type="GO" id="GO:0016301">
    <property type="term" value="F:kinase activity"/>
    <property type="evidence" value="ECO:0007669"/>
    <property type="project" value="UniProtKB-KW"/>
</dbReference>
<accession>A0ABY7HFH7</accession>
<organism evidence="8 9">
    <name type="scientific">Nannocystis punicea</name>
    <dbReference type="NCBI Taxonomy" id="2995304"/>
    <lineage>
        <taxon>Bacteria</taxon>
        <taxon>Pseudomonadati</taxon>
        <taxon>Myxococcota</taxon>
        <taxon>Polyangia</taxon>
        <taxon>Nannocystales</taxon>
        <taxon>Nannocystaceae</taxon>
        <taxon>Nannocystis</taxon>
    </lineage>
</organism>
<dbReference type="Proteomes" id="UP001164459">
    <property type="component" value="Chromosome"/>
</dbReference>
<evidence type="ECO:0000256" key="6">
    <source>
        <dbReference type="SAM" id="Phobius"/>
    </source>
</evidence>
<feature type="region of interest" description="Disordered" evidence="5">
    <location>
        <begin position="501"/>
        <end position="539"/>
    </location>
</feature>
<dbReference type="PROSITE" id="PS50011">
    <property type="entry name" value="PROTEIN_KINASE_DOM"/>
    <property type="match status" value="1"/>
</dbReference>
<dbReference type="EMBL" id="CP114040">
    <property type="protein sequence ID" value="WAS98039.1"/>
    <property type="molecule type" value="Genomic_DNA"/>
</dbReference>
<evidence type="ECO:0000256" key="2">
    <source>
        <dbReference type="ARBA" id="ARBA00022741"/>
    </source>
</evidence>
<feature type="region of interest" description="Disordered" evidence="5">
    <location>
        <begin position="440"/>
        <end position="470"/>
    </location>
</feature>
<proteinExistence type="predicted"/>
<dbReference type="Gene3D" id="3.30.200.20">
    <property type="entry name" value="Phosphorylase Kinase, domain 1"/>
    <property type="match status" value="1"/>
</dbReference>
<reference evidence="8" key="1">
    <citation type="submission" date="2022-11" db="EMBL/GenBank/DDBJ databases">
        <title>Minimal conservation of predation-associated metabolite biosynthetic gene clusters underscores biosynthetic potential of Myxococcota including descriptions for ten novel species: Archangium lansinium sp. nov., Myxococcus landrumus sp. nov., Nannocystis bai.</title>
        <authorList>
            <person name="Ahearne A."/>
            <person name="Stevens C."/>
            <person name="Dowd S."/>
        </authorList>
    </citation>
    <scope>NUCLEOTIDE SEQUENCE</scope>
    <source>
        <strain evidence="8">Fl3</strain>
    </source>
</reference>
<keyword evidence="6" id="KW-0472">Membrane</keyword>
<dbReference type="PANTHER" id="PTHR43289">
    <property type="entry name" value="MITOGEN-ACTIVATED PROTEIN KINASE KINASE KINASE 20-RELATED"/>
    <property type="match status" value="1"/>
</dbReference>
<feature type="compositionally biased region" description="Basic and acidic residues" evidence="5">
    <location>
        <begin position="296"/>
        <end position="311"/>
    </location>
</feature>
<evidence type="ECO:0000313" key="9">
    <source>
        <dbReference type="Proteomes" id="UP001164459"/>
    </source>
</evidence>
<keyword evidence="4" id="KW-0067">ATP-binding</keyword>
<gene>
    <name evidence="8" type="ORF">O0S08_18005</name>
</gene>
<dbReference type="SUPFAM" id="SSF56112">
    <property type="entry name" value="Protein kinase-like (PK-like)"/>
    <property type="match status" value="1"/>
</dbReference>
<name>A0ABY7HFH7_9BACT</name>
<dbReference type="InterPro" id="IPR000719">
    <property type="entry name" value="Prot_kinase_dom"/>
</dbReference>
<feature type="region of interest" description="Disordered" evidence="5">
    <location>
        <begin position="277"/>
        <end position="355"/>
    </location>
</feature>
<dbReference type="RefSeq" id="WP_269040405.1">
    <property type="nucleotide sequence ID" value="NZ_CP114040.1"/>
</dbReference>
<evidence type="ECO:0000259" key="7">
    <source>
        <dbReference type="PROSITE" id="PS50011"/>
    </source>
</evidence>
<sequence>MSAIGDTLADRFELRERLGGGGLGEVFVARDLQARREVAVKVLDVAPIPVEKLTRLATSLRSAAAVEHPAIALPRILIGTSESPPFLAGERVVGEDLAALRRRVGPLPWQRALEVVHACAEGLSALLAATGTPHRALKPGNVRVTADGEVRVLDFGIAELGVQPVPADEHGVVAEYRAPEQLAGAPGDASSDVYTLGVLLLEWTTGVHPFTGPTAFKAARAVLAQRSAPRPSELAPAMPLPSQVEALIVRALAPQPSQRFQDVAELARHLALIRRSPGLTPRTHAAPASPAIADEDPTHRGETPALSEDRTTIVSLPGGPGRGWTSMRPPTTSPAAGGSIAGDEKPAERSDVATTDKPAEATLKSVPVVAGVAERTEVLAADRAAEATVKSVPVVASVAERTEVLAADRAAEATVKSVPVEQGGTERTEVLPPERAAEATVKSVPVEQGGTERTEVLPPDGAAGATGKSVPVDTTVAERTEVATTDRPVIASTEDALADRTLVDRKERTEVASARPHAADPTLVLPAGEQQPAKPRSAEDDRTVLFLRGAEREPASRVAKVVATPVVARPAPPVKRRSELFWPALFCLISVGLALVALLLFVRT</sequence>
<dbReference type="Pfam" id="PF00069">
    <property type="entry name" value="Pkinase"/>
    <property type="match status" value="1"/>
</dbReference>
<feature type="transmembrane region" description="Helical" evidence="6">
    <location>
        <begin position="580"/>
        <end position="602"/>
    </location>
</feature>
<keyword evidence="2" id="KW-0547">Nucleotide-binding</keyword>
<keyword evidence="3 8" id="KW-0418">Kinase</keyword>
<feature type="domain" description="Protein kinase" evidence="7">
    <location>
        <begin position="12"/>
        <end position="272"/>
    </location>
</feature>
<protein>
    <submittedName>
        <fullName evidence="8">Protein kinase</fullName>
    </submittedName>
</protein>
<dbReference type="Gene3D" id="1.10.510.10">
    <property type="entry name" value="Transferase(Phosphotransferase) domain 1"/>
    <property type="match status" value="1"/>
</dbReference>
<feature type="compositionally biased region" description="Basic and acidic residues" evidence="5">
    <location>
        <begin position="501"/>
        <end position="510"/>
    </location>
</feature>
<evidence type="ECO:0000256" key="3">
    <source>
        <dbReference type="ARBA" id="ARBA00022777"/>
    </source>
</evidence>
<feature type="compositionally biased region" description="Basic and acidic residues" evidence="5">
    <location>
        <begin position="342"/>
        <end position="351"/>
    </location>
</feature>
<evidence type="ECO:0000313" key="8">
    <source>
        <dbReference type="EMBL" id="WAS98039.1"/>
    </source>
</evidence>
<evidence type="ECO:0000256" key="5">
    <source>
        <dbReference type="SAM" id="MobiDB-lite"/>
    </source>
</evidence>